<keyword evidence="3" id="KW-0902">Two-component regulatory system</keyword>
<dbReference type="AlphaFoldDB" id="A0A9D1H198"/>
<feature type="domain" description="Signal transduction histidine kinase subgroup 3 dimerisation and phosphoacceptor" evidence="6">
    <location>
        <begin position="54"/>
        <end position="121"/>
    </location>
</feature>
<keyword evidence="1" id="KW-0808">Transferase</keyword>
<evidence type="ECO:0000313" key="8">
    <source>
        <dbReference type="Proteomes" id="UP000886842"/>
    </source>
</evidence>
<evidence type="ECO:0000259" key="6">
    <source>
        <dbReference type="Pfam" id="PF07730"/>
    </source>
</evidence>
<accession>A0A9D1H198</accession>
<keyword evidence="4" id="KW-1133">Transmembrane helix</keyword>
<dbReference type="Proteomes" id="UP000886842">
    <property type="component" value="Unassembled WGS sequence"/>
</dbReference>
<dbReference type="GO" id="GO:0000155">
    <property type="term" value="F:phosphorelay sensor kinase activity"/>
    <property type="evidence" value="ECO:0007669"/>
    <property type="project" value="InterPro"/>
</dbReference>
<dbReference type="Pfam" id="PF07730">
    <property type="entry name" value="HisKA_3"/>
    <property type="match status" value="1"/>
</dbReference>
<dbReference type="PANTHER" id="PTHR24421:SF62">
    <property type="entry name" value="SENSORY TRANSDUCTION HISTIDINE KINASE"/>
    <property type="match status" value="1"/>
</dbReference>
<dbReference type="InterPro" id="IPR050482">
    <property type="entry name" value="Sensor_HK_TwoCompSys"/>
</dbReference>
<dbReference type="Gene3D" id="1.20.5.1930">
    <property type="match status" value="1"/>
</dbReference>
<sequence length="265" mass="27852">PTVVVGPIALAVITVVAYRALVRESQQRQRLVDELRATRDDLAEADRREGALAERARLSREIHDSVGQGLSSVALLLNAAEQQWDRDPALARRHVASAGHVSRASLEDVRRVVRDLAPAELSGDDPTTPGRGVEQALQRILDQIGPEPSTELRTEGDPVAIPPPIGTALVRTAQGALANVVEHSGATSVTVTLTRHRDQVSLDVYDDGHGFDPASLDPPGVRGHGLSGIAARVAELGGTSSVDSSPEGTIVSVSFALVEGIGHGS</sequence>
<dbReference type="PANTHER" id="PTHR24421">
    <property type="entry name" value="NITRATE/NITRITE SENSOR PROTEIN NARX-RELATED"/>
    <property type="match status" value="1"/>
</dbReference>
<dbReference type="InterPro" id="IPR003594">
    <property type="entry name" value="HATPase_dom"/>
</dbReference>
<feature type="transmembrane region" description="Helical" evidence="4">
    <location>
        <begin position="6"/>
        <end position="22"/>
    </location>
</feature>
<dbReference type="CDD" id="cd16917">
    <property type="entry name" value="HATPase_UhpB-NarQ-NarX-like"/>
    <property type="match status" value="1"/>
</dbReference>
<dbReference type="InterPro" id="IPR011712">
    <property type="entry name" value="Sig_transdc_His_kin_sub3_dim/P"/>
</dbReference>
<comment type="caution">
    <text evidence="7">The sequence shown here is derived from an EMBL/GenBank/DDBJ whole genome shotgun (WGS) entry which is preliminary data.</text>
</comment>
<name>A0A9D1H198_9ACTN</name>
<evidence type="ECO:0000256" key="1">
    <source>
        <dbReference type="ARBA" id="ARBA00022679"/>
    </source>
</evidence>
<keyword evidence="4" id="KW-0472">Membrane</keyword>
<evidence type="ECO:0000256" key="2">
    <source>
        <dbReference type="ARBA" id="ARBA00022777"/>
    </source>
</evidence>
<dbReference type="GO" id="GO:0046983">
    <property type="term" value="F:protein dimerization activity"/>
    <property type="evidence" value="ECO:0007669"/>
    <property type="project" value="InterPro"/>
</dbReference>
<evidence type="ECO:0000259" key="5">
    <source>
        <dbReference type="Pfam" id="PF02518"/>
    </source>
</evidence>
<organism evidence="7 8">
    <name type="scientific">Candidatus Avipropionibacterium avicola</name>
    <dbReference type="NCBI Taxonomy" id="2840701"/>
    <lineage>
        <taxon>Bacteria</taxon>
        <taxon>Bacillati</taxon>
        <taxon>Actinomycetota</taxon>
        <taxon>Actinomycetes</taxon>
        <taxon>Propionibacteriales</taxon>
        <taxon>Propionibacteriaceae</taxon>
        <taxon>Propionibacteriaceae incertae sedis</taxon>
        <taxon>Candidatus Avipropionibacterium</taxon>
    </lineage>
</organism>
<dbReference type="InterPro" id="IPR036890">
    <property type="entry name" value="HATPase_C_sf"/>
</dbReference>
<reference evidence="7" key="2">
    <citation type="journal article" date="2021" name="PeerJ">
        <title>Extensive microbial diversity within the chicken gut microbiome revealed by metagenomics and culture.</title>
        <authorList>
            <person name="Gilroy R."/>
            <person name="Ravi A."/>
            <person name="Getino M."/>
            <person name="Pursley I."/>
            <person name="Horton D.L."/>
            <person name="Alikhan N.F."/>
            <person name="Baker D."/>
            <person name="Gharbi K."/>
            <person name="Hall N."/>
            <person name="Watson M."/>
            <person name="Adriaenssens E.M."/>
            <person name="Foster-Nyarko E."/>
            <person name="Jarju S."/>
            <person name="Secka A."/>
            <person name="Antonio M."/>
            <person name="Oren A."/>
            <person name="Chaudhuri R.R."/>
            <person name="La Ragione R."/>
            <person name="Hildebrand F."/>
            <person name="Pallen M.J."/>
        </authorList>
    </citation>
    <scope>NUCLEOTIDE SEQUENCE</scope>
    <source>
        <strain evidence="7">ChiGjej1B1-24693</strain>
    </source>
</reference>
<gene>
    <name evidence="7" type="ORF">IAA98_16305</name>
</gene>
<keyword evidence="2 7" id="KW-0418">Kinase</keyword>
<dbReference type="Gene3D" id="3.30.565.10">
    <property type="entry name" value="Histidine kinase-like ATPase, C-terminal domain"/>
    <property type="match status" value="1"/>
</dbReference>
<protein>
    <submittedName>
        <fullName evidence="7">Sensor histidine kinase</fullName>
    </submittedName>
</protein>
<feature type="non-terminal residue" evidence="7">
    <location>
        <position position="1"/>
    </location>
</feature>
<keyword evidence="4" id="KW-0812">Transmembrane</keyword>
<evidence type="ECO:0000313" key="7">
    <source>
        <dbReference type="EMBL" id="HIT77142.1"/>
    </source>
</evidence>
<dbReference type="GO" id="GO:0016020">
    <property type="term" value="C:membrane"/>
    <property type="evidence" value="ECO:0007669"/>
    <property type="project" value="InterPro"/>
</dbReference>
<dbReference type="SUPFAM" id="SSF55874">
    <property type="entry name" value="ATPase domain of HSP90 chaperone/DNA topoisomerase II/histidine kinase"/>
    <property type="match status" value="1"/>
</dbReference>
<feature type="domain" description="Histidine kinase/HSP90-like ATPase" evidence="5">
    <location>
        <begin position="168"/>
        <end position="256"/>
    </location>
</feature>
<proteinExistence type="predicted"/>
<reference evidence="7" key="1">
    <citation type="submission" date="2020-10" db="EMBL/GenBank/DDBJ databases">
        <authorList>
            <person name="Gilroy R."/>
        </authorList>
    </citation>
    <scope>NUCLEOTIDE SEQUENCE</scope>
    <source>
        <strain evidence="7">ChiGjej1B1-24693</strain>
    </source>
</reference>
<dbReference type="EMBL" id="DVLP01000466">
    <property type="protein sequence ID" value="HIT77142.1"/>
    <property type="molecule type" value="Genomic_DNA"/>
</dbReference>
<dbReference type="Pfam" id="PF02518">
    <property type="entry name" value="HATPase_c"/>
    <property type="match status" value="1"/>
</dbReference>
<evidence type="ECO:0000256" key="4">
    <source>
        <dbReference type="SAM" id="Phobius"/>
    </source>
</evidence>
<evidence type="ECO:0000256" key="3">
    <source>
        <dbReference type="ARBA" id="ARBA00023012"/>
    </source>
</evidence>